<name>A0A284R321_ARMOS</name>
<feature type="compositionally biased region" description="Polar residues" evidence="7">
    <location>
        <begin position="802"/>
        <end position="824"/>
    </location>
</feature>
<dbReference type="InterPro" id="IPR029063">
    <property type="entry name" value="SAM-dependent_MTases_sf"/>
</dbReference>
<proteinExistence type="inferred from homology"/>
<evidence type="ECO:0000313" key="9">
    <source>
        <dbReference type="Proteomes" id="UP000219338"/>
    </source>
</evidence>
<dbReference type="GO" id="GO:0032259">
    <property type="term" value="P:methylation"/>
    <property type="evidence" value="ECO:0007669"/>
    <property type="project" value="UniProtKB-KW"/>
</dbReference>
<dbReference type="Gene3D" id="3.90.120.10">
    <property type="entry name" value="DNA Methylase, subunit A, domain 2"/>
    <property type="match status" value="1"/>
</dbReference>
<dbReference type="PRINTS" id="PR00105">
    <property type="entry name" value="C5METTRFRASE"/>
</dbReference>
<evidence type="ECO:0000256" key="3">
    <source>
        <dbReference type="ARBA" id="ARBA00022679"/>
    </source>
</evidence>
<evidence type="ECO:0000256" key="4">
    <source>
        <dbReference type="ARBA" id="ARBA00022691"/>
    </source>
</evidence>
<dbReference type="PANTHER" id="PTHR10629:SF52">
    <property type="entry name" value="DNA (CYTOSINE-5)-METHYLTRANSFERASE 1"/>
    <property type="match status" value="1"/>
</dbReference>
<keyword evidence="3 5" id="KW-0808">Transferase</keyword>
<dbReference type="InterPro" id="IPR050390">
    <property type="entry name" value="C5-Methyltransferase"/>
</dbReference>
<feature type="compositionally biased region" description="Acidic residues" evidence="7">
    <location>
        <begin position="881"/>
        <end position="893"/>
    </location>
</feature>
<dbReference type="GO" id="GO:0005634">
    <property type="term" value="C:nucleus"/>
    <property type="evidence" value="ECO:0007669"/>
    <property type="project" value="TreeGrafter"/>
</dbReference>
<dbReference type="GO" id="GO:0003886">
    <property type="term" value="F:DNA (cytosine-5-)-methyltransferase activity"/>
    <property type="evidence" value="ECO:0007669"/>
    <property type="project" value="UniProtKB-EC"/>
</dbReference>
<feature type="region of interest" description="Disordered" evidence="7">
    <location>
        <begin position="1"/>
        <end position="28"/>
    </location>
</feature>
<keyword evidence="4 5" id="KW-0949">S-adenosyl-L-methionine</keyword>
<dbReference type="PANTHER" id="PTHR10629">
    <property type="entry name" value="CYTOSINE-SPECIFIC METHYLTRANSFERASE"/>
    <property type="match status" value="1"/>
</dbReference>
<evidence type="ECO:0000256" key="2">
    <source>
        <dbReference type="ARBA" id="ARBA00022603"/>
    </source>
</evidence>
<accession>A0A284R321</accession>
<dbReference type="OrthoDB" id="5376140at2759"/>
<sequence length="1461" mass="163664">MSLSDGSYYCDSDEDPHSGGAQKDIPPRGHAKIRLNLARTYGRTQIWNPTSGVRELVQNWFDGILQKHRVEADDVVVVEKTRGKKSENCNIPLASTDPQPKKIVFSASIPLQSNGGKPPCVAQVIYTDNGNPLRRKLELINFDVALFRKNLLMGQTSKQEDANAIGGHGEGMKVGILALKRNSYNVVYHTNSERWGFKHEYDENVGEHSLVVRCTNARSTKDGCVHRCDKDTHVLVEGLSLDDIKFGHFLFLCPPSESSILRAKKSYCPGYICTGDGFRRKLFIKGIFVKEYSQGTRNHIYYGYNITGHLPLNRDRDLPESNQLSAMISLIWAALLYDEYTIVYAGQSPVPSPPDSASNRYLELFEVDEKCIDIADVDHYFSPEVFRGKEVAKLLLFTYLLRQRGANSGRKIWLYGKSTDDSEKQCRIIHTLQRLPIAPPDSLYKLFDKHKLIRTADAERQRLFQLRPDTTAFESRLAFPHHVRHLLNVIRASHSSTQHLNYVWKDAEDIDLDVFLTDKTLYLNDRNLSIEHVHKSVGNVSPCVAYDSRSDDEDDTFICDCSVMDLASQIADNAMSRLPRHEMRAANALNRCLVELFPRSLKIKPPPRRFGYPDKMELTWTCSAPSAFTVVIKPGRQSLDNELKVPIDFDEEEEARRDAPVNHSGDIVSDINYIITTDTMALLSDYHPGHVYTVQVYANRSHLPVAYSQPLLFECPLNSVDELNGEMRSGTLFVSFTTVRGACRYEIITIFPNEVRNTDLTDCTEWSKKFLGKPPVCVKVSAISADGVRSYTTMTVDVIAESATTPSQPSETPSKVAASTSENQDPPKGKSAPQKPRGRNSKKGKRRRKGKKTSSRPIPEPDSDSEESEDDVEYEFAQNEGETDDDDPSDDDWTEHVVGRSKRTTKVETTLNHDRTIICGIEVHVNDVLEVELGTSKSQRRFVHFLIYVETISQVQKNNSDSKFTLEGLKYLTVHDFLDPCLGKDPLKYRHVESLSEESREFLLLPDDADYVTSVVSVADITKIIAHHGKLQEAPHWVGGTPAGFRCGWALQVNNHVREHLCPLDLLKGINRPVLHEKPVCPTTLAAGDFFCGAGGFSEGFKMANFNIAVGVDRNLHALNTWKINHPQAEAHFATVDTFLSELEDNNITCPNLTVALISPPCQGFSAANPGGKDDNINRKALSISTRVLTATNTYYGLIENVTGLSFPPHLHHLHEVMIDCMKAGYQSRWAILNAKEYGVPTIRRRLFLVVAKLGLTIPAFPKPSVAETEVVTLGDAIEDLDIPNPREDANSGNPVFMRSRESLEMLTPYAVSMNASDRIEHHAISAASVEGWPVAKWSEPACTIRTSCSNRWACVHPGGERLLSPRECARIMSFPDTYFISGSVTDQYRQIGNAVAPKMAQALGETFMEAILTDFPSIRTAGRSEDGREVNNDSSLILGKHVRENENFDNDMSHKKYRMG</sequence>
<feature type="active site" evidence="5">
    <location>
        <position position="1162"/>
    </location>
</feature>
<dbReference type="Proteomes" id="UP000219338">
    <property type="component" value="Unassembled WGS sequence"/>
</dbReference>
<dbReference type="GO" id="GO:0044027">
    <property type="term" value="P:negative regulation of gene expression via chromosomal CpG island methylation"/>
    <property type="evidence" value="ECO:0007669"/>
    <property type="project" value="TreeGrafter"/>
</dbReference>
<dbReference type="PROSITE" id="PS51679">
    <property type="entry name" value="SAM_MT_C5"/>
    <property type="match status" value="1"/>
</dbReference>
<evidence type="ECO:0000256" key="5">
    <source>
        <dbReference type="PROSITE-ProRule" id="PRU01016"/>
    </source>
</evidence>
<feature type="region of interest" description="Disordered" evidence="7">
    <location>
        <begin position="802"/>
        <end position="904"/>
    </location>
</feature>
<evidence type="ECO:0000256" key="1">
    <source>
        <dbReference type="ARBA" id="ARBA00011975"/>
    </source>
</evidence>
<dbReference type="GO" id="GO:0003677">
    <property type="term" value="F:DNA binding"/>
    <property type="evidence" value="ECO:0007669"/>
    <property type="project" value="TreeGrafter"/>
</dbReference>
<evidence type="ECO:0000313" key="8">
    <source>
        <dbReference type="EMBL" id="SJL03117.1"/>
    </source>
</evidence>
<keyword evidence="9" id="KW-1185">Reference proteome</keyword>
<dbReference type="Gene3D" id="3.40.50.150">
    <property type="entry name" value="Vaccinia Virus protein VP39"/>
    <property type="match status" value="1"/>
</dbReference>
<keyword evidence="2 5" id="KW-0489">Methyltransferase</keyword>
<evidence type="ECO:0000256" key="7">
    <source>
        <dbReference type="SAM" id="MobiDB-lite"/>
    </source>
</evidence>
<dbReference type="Pfam" id="PF00145">
    <property type="entry name" value="DNA_methylase"/>
    <property type="match status" value="1"/>
</dbReference>
<dbReference type="InterPro" id="IPR001525">
    <property type="entry name" value="C5_MeTfrase"/>
</dbReference>
<feature type="compositionally biased region" description="Acidic residues" evidence="7">
    <location>
        <begin position="861"/>
        <end position="874"/>
    </location>
</feature>
<reference evidence="9" key="1">
    <citation type="journal article" date="2017" name="Nat. Ecol. Evol.">
        <title>Genome expansion and lineage-specific genetic innovations in the forest pathogenic fungi Armillaria.</title>
        <authorList>
            <person name="Sipos G."/>
            <person name="Prasanna A.N."/>
            <person name="Walter M.C."/>
            <person name="O'Connor E."/>
            <person name="Balint B."/>
            <person name="Krizsan K."/>
            <person name="Kiss B."/>
            <person name="Hess J."/>
            <person name="Varga T."/>
            <person name="Slot J."/>
            <person name="Riley R."/>
            <person name="Boka B."/>
            <person name="Rigling D."/>
            <person name="Barry K."/>
            <person name="Lee J."/>
            <person name="Mihaltcheva S."/>
            <person name="LaButti K."/>
            <person name="Lipzen A."/>
            <person name="Waldron R."/>
            <person name="Moloney N.M."/>
            <person name="Sperisen C."/>
            <person name="Kredics L."/>
            <person name="Vagvoelgyi C."/>
            <person name="Patrignani A."/>
            <person name="Fitzpatrick D."/>
            <person name="Nagy I."/>
            <person name="Doyle S."/>
            <person name="Anderson J.B."/>
            <person name="Grigoriev I.V."/>
            <person name="Gueldener U."/>
            <person name="Muensterkoetter M."/>
            <person name="Nagy L.G."/>
        </authorList>
    </citation>
    <scope>NUCLEOTIDE SEQUENCE [LARGE SCALE GENOMIC DNA]</scope>
    <source>
        <strain evidence="9">C18/9</strain>
    </source>
</reference>
<evidence type="ECO:0000256" key="6">
    <source>
        <dbReference type="RuleBase" id="RU000416"/>
    </source>
</evidence>
<comment type="similarity">
    <text evidence="5 6">Belongs to the class I-like SAM-binding methyltransferase superfamily. C5-methyltransferase family.</text>
</comment>
<dbReference type="SUPFAM" id="SSF53335">
    <property type="entry name" value="S-adenosyl-L-methionine-dependent methyltransferases"/>
    <property type="match status" value="1"/>
</dbReference>
<protein>
    <recommendedName>
        <fullName evidence="1">DNA (cytosine-5-)-methyltransferase</fullName>
        <ecNumber evidence="1">2.1.1.37</ecNumber>
    </recommendedName>
</protein>
<feature type="compositionally biased region" description="Basic residues" evidence="7">
    <location>
        <begin position="836"/>
        <end position="854"/>
    </location>
</feature>
<dbReference type="EMBL" id="FUEG01000004">
    <property type="protein sequence ID" value="SJL03117.1"/>
    <property type="molecule type" value="Genomic_DNA"/>
</dbReference>
<organism evidence="8 9">
    <name type="scientific">Armillaria ostoyae</name>
    <name type="common">Armillaria root rot fungus</name>
    <dbReference type="NCBI Taxonomy" id="47428"/>
    <lineage>
        <taxon>Eukaryota</taxon>
        <taxon>Fungi</taxon>
        <taxon>Dikarya</taxon>
        <taxon>Basidiomycota</taxon>
        <taxon>Agaricomycotina</taxon>
        <taxon>Agaricomycetes</taxon>
        <taxon>Agaricomycetidae</taxon>
        <taxon>Agaricales</taxon>
        <taxon>Marasmiineae</taxon>
        <taxon>Physalacriaceae</taxon>
        <taxon>Armillaria</taxon>
    </lineage>
</organism>
<gene>
    <name evidence="8" type="ORF">ARMOST_06463</name>
</gene>
<dbReference type="EC" id="2.1.1.37" evidence="1"/>
<dbReference type="STRING" id="47428.A0A284R321"/>
<dbReference type="NCBIfam" id="TIGR00675">
    <property type="entry name" value="dcm"/>
    <property type="match status" value="1"/>
</dbReference>